<gene>
    <name evidence="1" type="ORF">CGI_10023560</name>
</gene>
<organism evidence="1">
    <name type="scientific">Magallana gigas</name>
    <name type="common">Pacific oyster</name>
    <name type="synonym">Crassostrea gigas</name>
    <dbReference type="NCBI Taxonomy" id="29159"/>
    <lineage>
        <taxon>Eukaryota</taxon>
        <taxon>Metazoa</taxon>
        <taxon>Spiralia</taxon>
        <taxon>Lophotrochozoa</taxon>
        <taxon>Mollusca</taxon>
        <taxon>Bivalvia</taxon>
        <taxon>Autobranchia</taxon>
        <taxon>Pteriomorphia</taxon>
        <taxon>Ostreida</taxon>
        <taxon>Ostreoidea</taxon>
        <taxon>Ostreidae</taxon>
        <taxon>Magallana</taxon>
    </lineage>
</organism>
<dbReference type="EMBL" id="JH815876">
    <property type="protein sequence ID" value="EKC42961.1"/>
    <property type="molecule type" value="Genomic_DNA"/>
</dbReference>
<reference evidence="1" key="1">
    <citation type="journal article" date="2012" name="Nature">
        <title>The oyster genome reveals stress adaptation and complexity of shell formation.</title>
        <authorList>
            <person name="Zhang G."/>
            <person name="Fang X."/>
            <person name="Guo X."/>
            <person name="Li L."/>
            <person name="Luo R."/>
            <person name="Xu F."/>
            <person name="Yang P."/>
            <person name="Zhang L."/>
            <person name="Wang X."/>
            <person name="Qi H."/>
            <person name="Xiong Z."/>
            <person name="Que H."/>
            <person name="Xie Y."/>
            <person name="Holland P.W."/>
            <person name="Paps J."/>
            <person name="Zhu Y."/>
            <person name="Wu F."/>
            <person name="Chen Y."/>
            <person name="Wang J."/>
            <person name="Peng C."/>
            <person name="Meng J."/>
            <person name="Yang L."/>
            <person name="Liu J."/>
            <person name="Wen B."/>
            <person name="Zhang N."/>
            <person name="Huang Z."/>
            <person name="Zhu Q."/>
            <person name="Feng Y."/>
            <person name="Mount A."/>
            <person name="Hedgecock D."/>
            <person name="Xu Z."/>
            <person name="Liu Y."/>
            <person name="Domazet-Loso T."/>
            <person name="Du Y."/>
            <person name="Sun X."/>
            <person name="Zhang S."/>
            <person name="Liu B."/>
            <person name="Cheng P."/>
            <person name="Jiang X."/>
            <person name="Li J."/>
            <person name="Fan D."/>
            <person name="Wang W."/>
            <person name="Fu W."/>
            <person name="Wang T."/>
            <person name="Wang B."/>
            <person name="Zhang J."/>
            <person name="Peng Z."/>
            <person name="Li Y."/>
            <person name="Li N."/>
            <person name="Wang J."/>
            <person name="Chen M."/>
            <person name="He Y."/>
            <person name="Tan F."/>
            <person name="Song X."/>
            <person name="Zheng Q."/>
            <person name="Huang R."/>
            <person name="Yang H."/>
            <person name="Du X."/>
            <person name="Chen L."/>
            <person name="Yang M."/>
            <person name="Gaffney P.M."/>
            <person name="Wang S."/>
            <person name="Luo L."/>
            <person name="She Z."/>
            <person name="Ming Y."/>
            <person name="Huang W."/>
            <person name="Zhang S."/>
            <person name="Huang B."/>
            <person name="Zhang Y."/>
            <person name="Qu T."/>
            <person name="Ni P."/>
            <person name="Miao G."/>
            <person name="Wang J."/>
            <person name="Wang Q."/>
            <person name="Steinberg C.E."/>
            <person name="Wang H."/>
            <person name="Li N."/>
            <person name="Qian L."/>
            <person name="Zhang G."/>
            <person name="Li Y."/>
            <person name="Yang H."/>
            <person name="Liu X."/>
            <person name="Wang J."/>
            <person name="Yin Y."/>
            <person name="Wang J."/>
        </authorList>
    </citation>
    <scope>NUCLEOTIDE SEQUENCE [LARGE SCALE GENOMIC DNA]</scope>
    <source>
        <strain evidence="1">05x7-T-G4-1.051#20</strain>
    </source>
</reference>
<sequence length="63" mass="7364">MGTRYTCLTWPITSMCLYRDGARETRDPRCLYCSNTRVSIRWDGKKRNTHWKKDNDGPANLPG</sequence>
<dbReference type="AlphaFoldDB" id="K1S6B8"/>
<protein>
    <submittedName>
        <fullName evidence="1">Uncharacterized protein</fullName>
    </submittedName>
</protein>
<evidence type="ECO:0000313" key="1">
    <source>
        <dbReference type="EMBL" id="EKC42961.1"/>
    </source>
</evidence>
<accession>K1S6B8</accession>
<name>K1S6B8_MAGGI</name>
<dbReference type="HOGENOM" id="CLU_2887917_0_0_1"/>
<dbReference type="InParanoid" id="K1S6B8"/>
<proteinExistence type="predicted"/>